<dbReference type="PROSITE" id="PS50294">
    <property type="entry name" value="WD_REPEATS_REGION"/>
    <property type="match status" value="3"/>
</dbReference>
<dbReference type="AlphaFoldDB" id="A0A210QBM0"/>
<accession>A0A210QBM0</accession>
<feature type="repeat" description="WD" evidence="3">
    <location>
        <begin position="123"/>
        <end position="164"/>
    </location>
</feature>
<evidence type="ECO:0000313" key="5">
    <source>
        <dbReference type="EMBL" id="OWF46127.1"/>
    </source>
</evidence>
<evidence type="ECO:0000256" key="1">
    <source>
        <dbReference type="ARBA" id="ARBA00022574"/>
    </source>
</evidence>
<dbReference type="InterPro" id="IPR036322">
    <property type="entry name" value="WD40_repeat_dom_sf"/>
</dbReference>
<dbReference type="PROSITE" id="PS50082">
    <property type="entry name" value="WD_REPEATS_2"/>
    <property type="match status" value="3"/>
</dbReference>
<dbReference type="InterPro" id="IPR001680">
    <property type="entry name" value="WD40_rpt"/>
</dbReference>
<feature type="region of interest" description="Disordered" evidence="4">
    <location>
        <begin position="1"/>
        <end position="33"/>
    </location>
</feature>
<sequence length="344" mass="38085">MGDCCSKEKTRSDADQLGQGRGKELSGTANQAPDMIKTYGPIHSEAVVSLAAIQSGLCLSGSKDRSVALYDYHNHRLEDKWTGHEREVTKVCYGRNCGGLFSASRDKSVRMWHRGSPSPVQTFTGHDLVVTALDLSNDNLLLCTGSRDNTVRLWDVEKGECLLENNIHRNLVTDVKFIPQLSSLVQTGEDKQVRIFETKNLLVTHTFPKKQYIQMCCDVSKDGNYCLTCSNGFGGNGCEATLYDLRTMSIVHEYKGHREAIESCIFLPFNGQNLIATASRDCSVRIWDRDTKECVADTSISGSGPLTSLICYDDSSICVSSFHMGIFQLQLSLANGTLWPVARF</sequence>
<evidence type="ECO:0000256" key="4">
    <source>
        <dbReference type="SAM" id="MobiDB-lite"/>
    </source>
</evidence>
<feature type="compositionally biased region" description="Basic and acidic residues" evidence="4">
    <location>
        <begin position="1"/>
        <end position="14"/>
    </location>
</feature>
<keyword evidence="6" id="KW-1185">Reference proteome</keyword>
<dbReference type="InterPro" id="IPR019775">
    <property type="entry name" value="WD40_repeat_CS"/>
</dbReference>
<dbReference type="PRINTS" id="PR00320">
    <property type="entry name" value="GPROTEINBRPT"/>
</dbReference>
<dbReference type="Pfam" id="PF00400">
    <property type="entry name" value="WD40"/>
    <property type="match status" value="3"/>
</dbReference>
<evidence type="ECO:0000313" key="6">
    <source>
        <dbReference type="Proteomes" id="UP000242188"/>
    </source>
</evidence>
<reference evidence="5 6" key="1">
    <citation type="journal article" date="2017" name="Nat. Ecol. Evol.">
        <title>Scallop genome provides insights into evolution of bilaterian karyotype and development.</title>
        <authorList>
            <person name="Wang S."/>
            <person name="Zhang J."/>
            <person name="Jiao W."/>
            <person name="Li J."/>
            <person name="Xun X."/>
            <person name="Sun Y."/>
            <person name="Guo X."/>
            <person name="Huan P."/>
            <person name="Dong B."/>
            <person name="Zhang L."/>
            <person name="Hu X."/>
            <person name="Sun X."/>
            <person name="Wang J."/>
            <person name="Zhao C."/>
            <person name="Wang Y."/>
            <person name="Wang D."/>
            <person name="Huang X."/>
            <person name="Wang R."/>
            <person name="Lv J."/>
            <person name="Li Y."/>
            <person name="Zhang Z."/>
            <person name="Liu B."/>
            <person name="Lu W."/>
            <person name="Hui Y."/>
            <person name="Liang J."/>
            <person name="Zhou Z."/>
            <person name="Hou R."/>
            <person name="Li X."/>
            <person name="Liu Y."/>
            <person name="Li H."/>
            <person name="Ning X."/>
            <person name="Lin Y."/>
            <person name="Zhao L."/>
            <person name="Xing Q."/>
            <person name="Dou J."/>
            <person name="Li Y."/>
            <person name="Mao J."/>
            <person name="Guo H."/>
            <person name="Dou H."/>
            <person name="Li T."/>
            <person name="Mu C."/>
            <person name="Jiang W."/>
            <person name="Fu Q."/>
            <person name="Fu X."/>
            <person name="Miao Y."/>
            <person name="Liu J."/>
            <person name="Yu Q."/>
            <person name="Li R."/>
            <person name="Liao H."/>
            <person name="Li X."/>
            <person name="Kong Y."/>
            <person name="Jiang Z."/>
            <person name="Chourrout D."/>
            <person name="Li R."/>
            <person name="Bao Z."/>
        </authorList>
    </citation>
    <scope>NUCLEOTIDE SEQUENCE [LARGE SCALE GENOMIC DNA]</scope>
    <source>
        <strain evidence="5 6">PY_sf001</strain>
    </source>
</reference>
<dbReference type="InterPro" id="IPR040066">
    <property type="entry name" value="WDR31"/>
</dbReference>
<feature type="repeat" description="WD" evidence="3">
    <location>
        <begin position="254"/>
        <end position="297"/>
    </location>
</feature>
<keyword evidence="1 3" id="KW-0853">WD repeat</keyword>
<proteinExistence type="predicted"/>
<dbReference type="PANTHER" id="PTHR19869">
    <property type="entry name" value="SPERMATID WD-REPEAT PROTEIN"/>
    <property type="match status" value="1"/>
</dbReference>
<dbReference type="EMBL" id="NEDP02004270">
    <property type="protein sequence ID" value="OWF46127.1"/>
    <property type="molecule type" value="Genomic_DNA"/>
</dbReference>
<dbReference type="OrthoDB" id="6262491at2759"/>
<feature type="repeat" description="WD" evidence="3">
    <location>
        <begin position="81"/>
        <end position="122"/>
    </location>
</feature>
<organism evidence="5 6">
    <name type="scientific">Mizuhopecten yessoensis</name>
    <name type="common">Japanese scallop</name>
    <name type="synonym">Patinopecten yessoensis</name>
    <dbReference type="NCBI Taxonomy" id="6573"/>
    <lineage>
        <taxon>Eukaryota</taxon>
        <taxon>Metazoa</taxon>
        <taxon>Spiralia</taxon>
        <taxon>Lophotrochozoa</taxon>
        <taxon>Mollusca</taxon>
        <taxon>Bivalvia</taxon>
        <taxon>Autobranchia</taxon>
        <taxon>Pteriomorphia</taxon>
        <taxon>Pectinida</taxon>
        <taxon>Pectinoidea</taxon>
        <taxon>Pectinidae</taxon>
        <taxon>Mizuhopecten</taxon>
    </lineage>
</organism>
<dbReference type="InterPro" id="IPR020472">
    <property type="entry name" value="WD40_PAC1"/>
</dbReference>
<comment type="caution">
    <text evidence="5">The sequence shown here is derived from an EMBL/GenBank/DDBJ whole genome shotgun (WGS) entry which is preliminary data.</text>
</comment>
<dbReference type="SMART" id="SM00320">
    <property type="entry name" value="WD40"/>
    <property type="match status" value="6"/>
</dbReference>
<protein>
    <submittedName>
        <fullName evidence="5">WD repeat-containing protein 31</fullName>
    </submittedName>
</protein>
<dbReference type="InterPro" id="IPR015943">
    <property type="entry name" value="WD40/YVTN_repeat-like_dom_sf"/>
</dbReference>
<dbReference type="Proteomes" id="UP000242188">
    <property type="component" value="Unassembled WGS sequence"/>
</dbReference>
<name>A0A210QBM0_MIZYE</name>
<gene>
    <name evidence="5" type="ORF">KP79_PYT04324</name>
</gene>
<dbReference type="PROSITE" id="PS00678">
    <property type="entry name" value="WD_REPEATS_1"/>
    <property type="match status" value="1"/>
</dbReference>
<evidence type="ECO:0000256" key="2">
    <source>
        <dbReference type="ARBA" id="ARBA00022737"/>
    </source>
</evidence>
<dbReference type="PANTHER" id="PTHR19869:SF1">
    <property type="entry name" value="WD REPEAT-CONTAINING PROTEIN 31"/>
    <property type="match status" value="1"/>
</dbReference>
<dbReference type="Gene3D" id="2.130.10.10">
    <property type="entry name" value="YVTN repeat-like/Quinoprotein amine dehydrogenase"/>
    <property type="match status" value="2"/>
</dbReference>
<dbReference type="SUPFAM" id="SSF50978">
    <property type="entry name" value="WD40 repeat-like"/>
    <property type="match status" value="1"/>
</dbReference>
<evidence type="ECO:0000256" key="3">
    <source>
        <dbReference type="PROSITE-ProRule" id="PRU00221"/>
    </source>
</evidence>
<dbReference type="STRING" id="6573.A0A210QBM0"/>
<keyword evidence="2" id="KW-0677">Repeat</keyword>